<dbReference type="SUPFAM" id="SSF82544">
    <property type="entry name" value="GckA/TtuD-like"/>
    <property type="match status" value="1"/>
</dbReference>
<dbReference type="Pfam" id="PF13660">
    <property type="entry name" value="DUF4147"/>
    <property type="match status" value="1"/>
</dbReference>
<evidence type="ECO:0000313" key="3">
    <source>
        <dbReference type="Proteomes" id="UP000198405"/>
    </source>
</evidence>
<dbReference type="InterPro" id="IPR038614">
    <property type="entry name" value="GK_N_sf"/>
</dbReference>
<keyword evidence="3" id="KW-1185">Reference proteome</keyword>
<gene>
    <name evidence="2" type="ORF">SAMN06265340_11538</name>
</gene>
<dbReference type="EMBL" id="FZOB01000015">
    <property type="protein sequence ID" value="SNR90839.1"/>
    <property type="molecule type" value="Genomic_DNA"/>
</dbReference>
<accession>A0A239A5R0</accession>
<dbReference type="Gene3D" id="3.40.1480.10">
    <property type="entry name" value="MOFRL domain"/>
    <property type="match status" value="1"/>
</dbReference>
<feature type="domain" description="MOFRL-associated" evidence="1">
    <location>
        <begin position="7"/>
        <end position="235"/>
    </location>
</feature>
<dbReference type="PANTHER" id="PTHR12227">
    <property type="entry name" value="GLYCERATE KINASE"/>
    <property type="match status" value="1"/>
</dbReference>
<organism evidence="2 3">
    <name type="scientific">Desulfurobacterium atlanticum</name>
    <dbReference type="NCBI Taxonomy" id="240169"/>
    <lineage>
        <taxon>Bacteria</taxon>
        <taxon>Pseudomonadati</taxon>
        <taxon>Aquificota</taxon>
        <taxon>Aquificia</taxon>
        <taxon>Desulfurobacteriales</taxon>
        <taxon>Desulfurobacteriaceae</taxon>
        <taxon>Desulfurobacterium</taxon>
    </lineage>
</organism>
<dbReference type="OrthoDB" id="9766552at2"/>
<name>A0A239A5R0_9BACT</name>
<proteinExistence type="predicted"/>
<dbReference type="GO" id="GO:0008887">
    <property type="term" value="F:glycerate kinase activity"/>
    <property type="evidence" value="ECO:0007669"/>
    <property type="project" value="InterPro"/>
</dbReference>
<dbReference type="AlphaFoldDB" id="A0A239A5R0"/>
<dbReference type="GO" id="GO:0005737">
    <property type="term" value="C:cytoplasm"/>
    <property type="evidence" value="ECO:0007669"/>
    <property type="project" value="TreeGrafter"/>
</dbReference>
<reference evidence="3" key="1">
    <citation type="submission" date="2017-06" db="EMBL/GenBank/DDBJ databases">
        <authorList>
            <person name="Varghese N."/>
            <person name="Submissions S."/>
        </authorList>
    </citation>
    <scope>NUCLEOTIDE SEQUENCE [LARGE SCALE GENOMIC DNA]</scope>
    <source>
        <strain evidence="3">DSM 15668</strain>
    </source>
</reference>
<evidence type="ECO:0000313" key="2">
    <source>
        <dbReference type="EMBL" id="SNR90839.1"/>
    </source>
</evidence>
<protein>
    <recommendedName>
        <fullName evidence="1">MOFRL-associated domain-containing protein</fullName>
    </recommendedName>
</protein>
<dbReference type="Gene3D" id="3.40.50.10180">
    <property type="entry name" value="Glycerate kinase, MOFRL-like N-terminal domain"/>
    <property type="match status" value="1"/>
</dbReference>
<dbReference type="Proteomes" id="UP000198405">
    <property type="component" value="Unassembled WGS sequence"/>
</dbReference>
<sequence length="281" mass="30810">MNLKQVAVELFKEGIKAVLPETLIPETVSQFPLSICGIPLKNEVYLFGCGKASKKMAEAVFPFISSCVKGGFIVSSEGGKLDNVEIFESAHPVPDSRSIEAGKRMIEMFKQLKPSQQFIFLLSGGASAMVEVPVSPLSFEDIKITTKLLLACGAEIKEINTVRKHLSLIKGGRLSRYTKAKGIVLVISDVIGDDLETIGSGLLYKDSTTFKDAKNILLKYGIYNSVPEKVKNVIEKGVSAKIEETPKTENPNIKHFIIGNNRKALMHIKNLAKKRDLTPAF</sequence>
<dbReference type="PANTHER" id="PTHR12227:SF0">
    <property type="entry name" value="GLYCERATE KINASE"/>
    <property type="match status" value="1"/>
</dbReference>
<dbReference type="InterPro" id="IPR037035">
    <property type="entry name" value="GK-like_C_sf"/>
</dbReference>
<evidence type="ECO:0000259" key="1">
    <source>
        <dbReference type="Pfam" id="PF13660"/>
    </source>
</evidence>
<dbReference type="RefSeq" id="WP_089323657.1">
    <property type="nucleotide sequence ID" value="NZ_FZOB01000015.1"/>
</dbReference>
<dbReference type="InterPro" id="IPR039760">
    <property type="entry name" value="MOFRL_protein"/>
</dbReference>
<dbReference type="InterPro" id="IPR025286">
    <property type="entry name" value="MOFRL_assoc_dom"/>
</dbReference>